<name>A0A2N0QMU4_9GLOM</name>
<dbReference type="Proteomes" id="UP000232688">
    <property type="component" value="Unassembled WGS sequence"/>
</dbReference>
<protein>
    <submittedName>
        <fullName evidence="2">Uncharacterized protein</fullName>
    </submittedName>
</protein>
<evidence type="ECO:0000256" key="1">
    <source>
        <dbReference type="SAM" id="MobiDB-lite"/>
    </source>
</evidence>
<evidence type="ECO:0000313" key="3">
    <source>
        <dbReference type="Proteomes" id="UP000232688"/>
    </source>
</evidence>
<reference evidence="2 3" key="2">
    <citation type="submission" date="2017-10" db="EMBL/GenBank/DDBJ databases">
        <title>Genome analyses suggest a sexual origin of heterokaryosis in a supposedly ancient asexual fungus.</title>
        <authorList>
            <person name="Corradi N."/>
            <person name="Sedzielewska K."/>
            <person name="Noel J."/>
            <person name="Charron P."/>
            <person name="Farinelli L."/>
            <person name="Marton T."/>
            <person name="Kruger M."/>
            <person name="Pelin A."/>
            <person name="Brachmann A."/>
            <person name="Corradi N."/>
        </authorList>
    </citation>
    <scope>NUCLEOTIDE SEQUENCE [LARGE SCALE GENOMIC DNA]</scope>
    <source>
        <strain evidence="2 3">A1</strain>
    </source>
</reference>
<dbReference type="AlphaFoldDB" id="A0A2N0QMU4"/>
<organism evidence="2 3">
    <name type="scientific">Rhizophagus irregularis</name>
    <dbReference type="NCBI Taxonomy" id="588596"/>
    <lineage>
        <taxon>Eukaryota</taxon>
        <taxon>Fungi</taxon>
        <taxon>Fungi incertae sedis</taxon>
        <taxon>Mucoromycota</taxon>
        <taxon>Glomeromycotina</taxon>
        <taxon>Glomeromycetes</taxon>
        <taxon>Glomerales</taxon>
        <taxon>Glomeraceae</taxon>
        <taxon>Rhizophagus</taxon>
    </lineage>
</organism>
<comment type="caution">
    <text evidence="2">The sequence shown here is derived from an EMBL/GenBank/DDBJ whole genome shotgun (WGS) entry which is preliminary data.</text>
</comment>
<feature type="region of interest" description="Disordered" evidence="1">
    <location>
        <begin position="60"/>
        <end position="81"/>
    </location>
</feature>
<feature type="compositionally biased region" description="Basic and acidic residues" evidence="1">
    <location>
        <begin position="66"/>
        <end position="81"/>
    </location>
</feature>
<gene>
    <name evidence="2" type="ORF">RhiirA1_481634</name>
</gene>
<sequence length="81" mass="9053">MTKVTAKNIIPRGVNGRRNNRKQILLRSGICYSRTKENKNVVVTNVIVSTGQPAVIPDRVSQGQSIKKENNTYKVDSKDVQ</sequence>
<proteinExistence type="predicted"/>
<accession>A0A2N0QMU4</accession>
<evidence type="ECO:0000313" key="2">
    <source>
        <dbReference type="EMBL" id="PKC52371.1"/>
    </source>
</evidence>
<reference evidence="2 3" key="1">
    <citation type="submission" date="2017-10" db="EMBL/GenBank/DDBJ databases">
        <title>Extensive intraspecific genome diversity in a model arbuscular mycorrhizal fungus.</title>
        <authorList>
            <person name="Chen E.C.H."/>
            <person name="Morin E."/>
            <person name="Baudet D."/>
            <person name="Noel J."/>
            <person name="Ndikumana S."/>
            <person name="Charron P."/>
            <person name="St-Onge C."/>
            <person name="Giorgi J."/>
            <person name="Grigoriev I.V."/>
            <person name="Roux C."/>
            <person name="Martin F.M."/>
            <person name="Corradi N."/>
        </authorList>
    </citation>
    <scope>NUCLEOTIDE SEQUENCE [LARGE SCALE GENOMIC DNA]</scope>
    <source>
        <strain evidence="2 3">A1</strain>
    </source>
</reference>
<dbReference type="VEuPathDB" id="FungiDB:RhiirA1_481634"/>
<dbReference type="EMBL" id="LLXH01005873">
    <property type="protein sequence ID" value="PKC52371.1"/>
    <property type="molecule type" value="Genomic_DNA"/>
</dbReference>